<evidence type="ECO:0000256" key="1">
    <source>
        <dbReference type="SAM" id="MobiDB-lite"/>
    </source>
</evidence>
<organism evidence="2 3">
    <name type="scientific">Amycolatopsis roodepoortensis</name>
    <dbReference type="NCBI Taxonomy" id="700274"/>
    <lineage>
        <taxon>Bacteria</taxon>
        <taxon>Bacillati</taxon>
        <taxon>Actinomycetota</taxon>
        <taxon>Actinomycetes</taxon>
        <taxon>Pseudonocardiales</taxon>
        <taxon>Pseudonocardiaceae</taxon>
        <taxon>Amycolatopsis</taxon>
    </lineage>
</organism>
<dbReference type="Proteomes" id="UP000656548">
    <property type="component" value="Unassembled WGS sequence"/>
</dbReference>
<feature type="region of interest" description="Disordered" evidence="1">
    <location>
        <begin position="1"/>
        <end position="42"/>
    </location>
</feature>
<accession>A0ABR9L1M0</accession>
<keyword evidence="3" id="KW-1185">Reference proteome</keyword>
<proteinExistence type="predicted"/>
<dbReference type="NCBIfam" id="TIGR04186">
    <property type="entry name" value="GRASP_targ"/>
    <property type="match status" value="1"/>
</dbReference>
<gene>
    <name evidence="2" type="ORF">H4W30_001545</name>
</gene>
<sequence>MTASVLERFASDPVTSHSGQFPLGRLEETADHSSPSPAGVRPWVLGGMRPARHQGNPIREAFTYDHDLQVAVSQTGVPLTITAATANKVTNNDGDEGPSEDFTYDYCPDSPFAA</sequence>
<evidence type="ECO:0000313" key="2">
    <source>
        <dbReference type="EMBL" id="MBE1574516.1"/>
    </source>
</evidence>
<feature type="region of interest" description="Disordered" evidence="1">
    <location>
        <begin position="88"/>
        <end position="114"/>
    </location>
</feature>
<name>A0ABR9L1M0_9PSEU</name>
<feature type="compositionally biased region" description="Acidic residues" evidence="1">
    <location>
        <begin position="93"/>
        <end position="103"/>
    </location>
</feature>
<comment type="caution">
    <text evidence="2">The sequence shown here is derived from an EMBL/GenBank/DDBJ whole genome shotgun (WGS) entry which is preliminary data.</text>
</comment>
<reference evidence="2 3" key="1">
    <citation type="submission" date="2020-10" db="EMBL/GenBank/DDBJ databases">
        <title>Sequencing the genomes of 1000 actinobacteria strains.</title>
        <authorList>
            <person name="Klenk H.-P."/>
        </authorList>
    </citation>
    <scope>NUCLEOTIDE SEQUENCE [LARGE SCALE GENOMIC DNA]</scope>
    <source>
        <strain evidence="2 3">DSM 46661</strain>
    </source>
</reference>
<dbReference type="InterPro" id="IPR026496">
    <property type="entry name" value="GRASP_targ"/>
</dbReference>
<evidence type="ECO:0000313" key="3">
    <source>
        <dbReference type="Proteomes" id="UP000656548"/>
    </source>
</evidence>
<dbReference type="EMBL" id="JADBEJ010000001">
    <property type="protein sequence ID" value="MBE1574516.1"/>
    <property type="molecule type" value="Genomic_DNA"/>
</dbReference>
<protein>
    <submittedName>
        <fullName evidence="2">ATP-grasp target RiPP</fullName>
    </submittedName>
</protein>
<dbReference type="RefSeq" id="WP_192742123.1">
    <property type="nucleotide sequence ID" value="NZ_JADBEJ010000001.1"/>
</dbReference>